<dbReference type="OrthoDB" id="2375382at2"/>
<dbReference type="RefSeq" id="WP_132405843.1">
    <property type="nucleotide sequence ID" value="NZ_SMKA01000038.1"/>
</dbReference>
<keyword evidence="2" id="KW-1185">Reference proteome</keyword>
<gene>
    <name evidence="1" type="ORF">E1261_11965</name>
</gene>
<sequence length="78" mass="8718">MTSSSLYRAPPENALVLAVDEKSQMQAIDRAAPILPITPTTPARMTHEYVRQVAHLPVRRARLSTGSVIAQRYRRHPA</sequence>
<evidence type="ECO:0000313" key="1">
    <source>
        <dbReference type="EMBL" id="TDC30970.1"/>
    </source>
</evidence>
<protein>
    <submittedName>
        <fullName evidence="1">Uncharacterized protein</fullName>
    </submittedName>
</protein>
<reference evidence="1 2" key="1">
    <citation type="submission" date="2019-03" db="EMBL/GenBank/DDBJ databases">
        <title>Draft genome sequences of novel Actinobacteria.</title>
        <authorList>
            <person name="Sahin N."/>
            <person name="Ay H."/>
            <person name="Saygin H."/>
        </authorList>
    </citation>
    <scope>NUCLEOTIDE SEQUENCE [LARGE SCALE GENOMIC DNA]</scope>
    <source>
        <strain evidence="1 2">JCM 30547</strain>
    </source>
</reference>
<dbReference type="Proteomes" id="UP000295075">
    <property type="component" value="Unassembled WGS sequence"/>
</dbReference>
<evidence type="ECO:0000313" key="2">
    <source>
        <dbReference type="Proteomes" id="UP000295075"/>
    </source>
</evidence>
<accession>A0A4R4Q752</accession>
<dbReference type="EMBL" id="SMKA01000038">
    <property type="protein sequence ID" value="TDC30970.1"/>
    <property type="molecule type" value="Genomic_DNA"/>
</dbReference>
<proteinExistence type="predicted"/>
<comment type="caution">
    <text evidence="1">The sequence shown here is derived from an EMBL/GenBank/DDBJ whole genome shotgun (WGS) entry which is preliminary data.</text>
</comment>
<dbReference type="AlphaFoldDB" id="A0A4R4Q752"/>
<name>A0A4R4Q752_9ACTN</name>
<organism evidence="1 2">
    <name type="scientific">Kribbella albertanoniae</name>
    <dbReference type="NCBI Taxonomy" id="1266829"/>
    <lineage>
        <taxon>Bacteria</taxon>
        <taxon>Bacillati</taxon>
        <taxon>Actinomycetota</taxon>
        <taxon>Actinomycetes</taxon>
        <taxon>Propionibacteriales</taxon>
        <taxon>Kribbellaceae</taxon>
        <taxon>Kribbella</taxon>
    </lineage>
</organism>